<feature type="domain" description="Glutaredoxin" evidence="2">
    <location>
        <begin position="328"/>
        <end position="395"/>
    </location>
</feature>
<dbReference type="PROSITE" id="PS51354">
    <property type="entry name" value="GLUTAREDOXIN_2"/>
    <property type="match status" value="1"/>
</dbReference>
<name>A9NX84_PICSI</name>
<accession>A9NX84</accession>
<evidence type="ECO:0000256" key="1">
    <source>
        <dbReference type="SAM" id="MobiDB-lite"/>
    </source>
</evidence>
<dbReference type="SUPFAM" id="SSF52833">
    <property type="entry name" value="Thioredoxin-like"/>
    <property type="match status" value="1"/>
</dbReference>
<dbReference type="CDD" id="cd03031">
    <property type="entry name" value="GRX_GRX_like"/>
    <property type="match status" value="1"/>
</dbReference>
<dbReference type="AlphaFoldDB" id="A9NX84"/>
<dbReference type="PANTHER" id="PTHR45669:SF22">
    <property type="entry name" value="GLUTAREDOXIN DOMAIN-CONTAINING CYSTEINE-RICH PROTEIN CG12206-RELATED"/>
    <property type="match status" value="1"/>
</dbReference>
<feature type="compositionally biased region" description="Basic residues" evidence="1">
    <location>
        <begin position="8"/>
        <end position="19"/>
    </location>
</feature>
<dbReference type="InterPro" id="IPR002109">
    <property type="entry name" value="Glutaredoxin"/>
</dbReference>
<feature type="region of interest" description="Disordered" evidence="1">
    <location>
        <begin position="1"/>
        <end position="30"/>
    </location>
</feature>
<organism evidence="3">
    <name type="scientific">Picea sitchensis</name>
    <name type="common">Sitka spruce</name>
    <name type="synonym">Pinus sitchensis</name>
    <dbReference type="NCBI Taxonomy" id="3332"/>
    <lineage>
        <taxon>Eukaryota</taxon>
        <taxon>Viridiplantae</taxon>
        <taxon>Streptophyta</taxon>
        <taxon>Embryophyta</taxon>
        <taxon>Tracheophyta</taxon>
        <taxon>Spermatophyta</taxon>
        <taxon>Pinopsida</taxon>
        <taxon>Pinidae</taxon>
        <taxon>Conifers I</taxon>
        <taxon>Pinales</taxon>
        <taxon>Pinaceae</taxon>
        <taxon>Picea</taxon>
    </lineage>
</organism>
<protein>
    <recommendedName>
        <fullName evidence="2">Glutaredoxin domain-containing protein</fullName>
    </recommendedName>
</protein>
<sequence>MGCVAGKLSKKKLRKKQRQRSISVSASAPNHMVALTSSTYGVLRVDSSPRAEAKCKAKAENQNQVEVNKSLNQTSKSHPLKGLDGNNWVEKKVIEEENAGTSGTEDQPVTTINAWELMAGLDDIGESPAKKCLQKQAFILEKKTSFYHTVEEIDAQASGNASEKKCFGKENARPKQISTPGKVKSAFCLSSPLGEIDFNKSNSPENVGFHVGSVPSKQRMRRPGSHGSMTDLKFAASRRLDSSLRLSLDLIKEPSSPLFDPNLLASFEKALENLSEEEWNTIKKSEGQHRRKSPREGRFPWAAESDKNKDNPLGSFEEKCPPGGANAVVLYTTTLRGIRKTFEDCNNVRDALESYGICISERDVSMHFEFRNELRKLMGGKLVTVPRLFIKGRYIGGADEALRIHEEGKMAELLAGIPTGMAGIICDGCGGVRFIPCMECSGSCKLVNDDNMVVRCPECNENGLIQCPICC</sequence>
<dbReference type="PANTHER" id="PTHR45669">
    <property type="entry name" value="GLUTAREDOXIN DOMAIN-CONTAINING CYSTEINE-RICH PROTEIN CG12206-RELATED"/>
    <property type="match status" value="1"/>
</dbReference>
<proteinExistence type="evidence at transcript level"/>
<dbReference type="Gene3D" id="3.40.30.10">
    <property type="entry name" value="Glutaredoxin"/>
    <property type="match status" value="1"/>
</dbReference>
<dbReference type="InterPro" id="IPR036249">
    <property type="entry name" value="Thioredoxin-like_sf"/>
</dbReference>
<reference evidence="3" key="1">
    <citation type="journal article" date="2008" name="BMC Genomics">
        <title>A conifer genomics resource of 200,000 spruce (Picea spp.) ESTs and 6,464 high-quality, sequence-finished full-length cDNAs for Sitka spruce (Picea sitchensis).</title>
        <authorList>
            <person name="Ralph S.G."/>
            <person name="Chun H.J."/>
            <person name="Kolosova N."/>
            <person name="Cooper D."/>
            <person name="Oddy C."/>
            <person name="Ritland C.E."/>
            <person name="Kirkpatrick R."/>
            <person name="Moore R."/>
            <person name="Barber S."/>
            <person name="Holt R.A."/>
            <person name="Jones S.J."/>
            <person name="Marra M.A."/>
            <person name="Douglas C.J."/>
            <person name="Ritland K."/>
            <person name="Bohlmann J."/>
        </authorList>
    </citation>
    <scope>NUCLEOTIDE SEQUENCE</scope>
    <source>
        <tissue evidence="3">Bark</tissue>
    </source>
</reference>
<evidence type="ECO:0000259" key="2">
    <source>
        <dbReference type="Pfam" id="PF00462"/>
    </source>
</evidence>
<dbReference type="EMBL" id="EF085949">
    <property type="protein sequence ID" value="ABK25245.1"/>
    <property type="molecule type" value="mRNA"/>
</dbReference>
<evidence type="ECO:0000313" key="3">
    <source>
        <dbReference type="EMBL" id="ABK25245.1"/>
    </source>
</evidence>
<dbReference type="Pfam" id="PF23733">
    <property type="entry name" value="GRXCR1-2_C"/>
    <property type="match status" value="1"/>
</dbReference>
<dbReference type="Pfam" id="PF00462">
    <property type="entry name" value="Glutaredoxin"/>
    <property type="match status" value="1"/>
</dbReference>
<feature type="region of interest" description="Disordered" evidence="1">
    <location>
        <begin position="282"/>
        <end position="318"/>
    </location>
</feature>